<organism evidence="6 7">
    <name type="scientific">Candidatus Thermofonsia Clade 3 bacterium</name>
    <dbReference type="NCBI Taxonomy" id="2364212"/>
    <lineage>
        <taxon>Bacteria</taxon>
        <taxon>Bacillati</taxon>
        <taxon>Chloroflexota</taxon>
        <taxon>Candidatus Thermofontia</taxon>
        <taxon>Candidatus Thermofonsia Clade 3</taxon>
    </lineage>
</organism>
<feature type="transmembrane region" description="Helical" evidence="5">
    <location>
        <begin position="329"/>
        <end position="358"/>
    </location>
</feature>
<evidence type="ECO:0008006" key="8">
    <source>
        <dbReference type="Google" id="ProtNLM"/>
    </source>
</evidence>
<feature type="transmembrane region" description="Helical" evidence="5">
    <location>
        <begin position="12"/>
        <end position="39"/>
    </location>
</feature>
<feature type="transmembrane region" description="Helical" evidence="5">
    <location>
        <begin position="215"/>
        <end position="236"/>
    </location>
</feature>
<evidence type="ECO:0000256" key="3">
    <source>
        <dbReference type="ARBA" id="ARBA00022989"/>
    </source>
</evidence>
<reference evidence="6 7" key="1">
    <citation type="submission" date="2017-11" db="EMBL/GenBank/DDBJ databases">
        <title>Evolution of Phototrophy in the Chloroflexi Phylum Driven by Horizontal Gene Transfer.</title>
        <authorList>
            <person name="Ward L.M."/>
            <person name="Hemp J."/>
            <person name="Shih P.M."/>
            <person name="Mcglynn S.E."/>
            <person name="Fischer W."/>
        </authorList>
    </citation>
    <scope>NUCLEOTIDE SEQUENCE [LARGE SCALE GENOMIC DNA]</scope>
    <source>
        <strain evidence="6">JP3_7</strain>
    </source>
</reference>
<sequence length="417" mass="46260">MNIASFEQLWPYVAGALQVLVSFRALAAIGLGAIVYWLIPHAYRPGALIPISIAIVLLGYQRPMMLVVAAAAICALIYLAVRRGAPRAWIVAGLVALYVALHGLFGLLTFTPWLAWSGLTPESVLPTIGLTTAFTFLRLVHFSVDYGAGPWPYEATPRAPIPPPPLAYAAWCLFFPTFVHLPLIRYQDWSAQFTKLPGRLAVAHLRKGIWRIGQALFKGACLALVFTAFNPNAILLRPVGRPFLELFVAAIVSAIAYYLGFSAFMDLGIGAASLYGITLPENFAPVLKMVRISRMRDFWRNWNITTTRWLHDYVYQPLGGHRRHPLRNVLLTMTACGLWHSVSVFGAAWGFGFGAILLAEHGWNRLRIRRGWPDAPPLLRSVLLLCAVAFVNLALTPYGYAAQSAKYLYPLYWLGLV</sequence>
<name>A0A2M8QBQ0_9CHLR</name>
<dbReference type="EMBL" id="PGTN01000061">
    <property type="protein sequence ID" value="PJF47219.1"/>
    <property type="molecule type" value="Genomic_DNA"/>
</dbReference>
<feature type="transmembrane region" description="Helical" evidence="5">
    <location>
        <begin position="378"/>
        <end position="401"/>
    </location>
</feature>
<feature type="transmembrane region" description="Helical" evidence="5">
    <location>
        <begin position="243"/>
        <end position="261"/>
    </location>
</feature>
<protein>
    <recommendedName>
        <fullName evidence="8">MBOAT family protein</fullName>
    </recommendedName>
</protein>
<dbReference type="GO" id="GO:0016020">
    <property type="term" value="C:membrane"/>
    <property type="evidence" value="ECO:0007669"/>
    <property type="project" value="UniProtKB-SubCell"/>
</dbReference>
<dbReference type="InterPro" id="IPR051085">
    <property type="entry name" value="MB_O-acyltransferase"/>
</dbReference>
<accession>A0A2M8QBQ0</accession>
<keyword evidence="3 5" id="KW-1133">Transmembrane helix</keyword>
<evidence type="ECO:0000256" key="2">
    <source>
        <dbReference type="ARBA" id="ARBA00022692"/>
    </source>
</evidence>
<dbReference type="PANTHER" id="PTHR13285:SF18">
    <property type="entry name" value="PROTEIN-CYSTEINE N-PALMITOYLTRANSFERASE RASP"/>
    <property type="match status" value="1"/>
</dbReference>
<dbReference type="Proteomes" id="UP000230790">
    <property type="component" value="Unassembled WGS sequence"/>
</dbReference>
<evidence type="ECO:0000313" key="6">
    <source>
        <dbReference type="EMBL" id="PJF47219.1"/>
    </source>
</evidence>
<comment type="subcellular location">
    <subcellularLocation>
        <location evidence="1">Membrane</location>
        <topology evidence="1">Multi-pass membrane protein</topology>
    </subcellularLocation>
</comment>
<keyword evidence="2 5" id="KW-0812">Transmembrane</keyword>
<gene>
    <name evidence="6" type="ORF">CUN48_09865</name>
</gene>
<proteinExistence type="predicted"/>
<evidence type="ECO:0000256" key="4">
    <source>
        <dbReference type="ARBA" id="ARBA00023136"/>
    </source>
</evidence>
<evidence type="ECO:0000256" key="5">
    <source>
        <dbReference type="SAM" id="Phobius"/>
    </source>
</evidence>
<dbReference type="AlphaFoldDB" id="A0A2M8QBQ0"/>
<keyword evidence="4 5" id="KW-0472">Membrane</keyword>
<dbReference type="InterPro" id="IPR004299">
    <property type="entry name" value="MBOAT_fam"/>
</dbReference>
<dbReference type="Pfam" id="PF03062">
    <property type="entry name" value="MBOAT"/>
    <property type="match status" value="1"/>
</dbReference>
<feature type="transmembrane region" description="Helical" evidence="5">
    <location>
        <begin position="88"/>
        <end position="111"/>
    </location>
</feature>
<comment type="caution">
    <text evidence="6">The sequence shown here is derived from an EMBL/GenBank/DDBJ whole genome shotgun (WGS) entry which is preliminary data.</text>
</comment>
<dbReference type="PANTHER" id="PTHR13285">
    <property type="entry name" value="ACYLTRANSFERASE"/>
    <property type="match status" value="1"/>
</dbReference>
<evidence type="ECO:0000256" key="1">
    <source>
        <dbReference type="ARBA" id="ARBA00004141"/>
    </source>
</evidence>
<evidence type="ECO:0000313" key="7">
    <source>
        <dbReference type="Proteomes" id="UP000230790"/>
    </source>
</evidence>
<dbReference type="GO" id="GO:0016746">
    <property type="term" value="F:acyltransferase activity"/>
    <property type="evidence" value="ECO:0007669"/>
    <property type="project" value="TreeGrafter"/>
</dbReference>
<feature type="transmembrane region" description="Helical" evidence="5">
    <location>
        <begin position="51"/>
        <end position="81"/>
    </location>
</feature>